<dbReference type="STRING" id="67801.A0A1B0C629"/>
<dbReference type="SMART" id="SM00160">
    <property type="entry name" value="RanBD"/>
    <property type="match status" value="1"/>
</dbReference>
<feature type="domain" description="RanBD1" evidence="11">
    <location>
        <begin position="349"/>
        <end position="461"/>
    </location>
</feature>
<keyword evidence="13" id="KW-1185">Reference proteome</keyword>
<evidence type="ECO:0000256" key="9">
    <source>
        <dbReference type="ARBA" id="ARBA00023242"/>
    </source>
</evidence>
<comment type="subcellular location">
    <subcellularLocation>
        <location evidence="1">Nucleus</location>
        <location evidence="1">Nuclear pore complex</location>
    </subcellularLocation>
</comment>
<dbReference type="SUPFAM" id="SSF50729">
    <property type="entry name" value="PH domain-like"/>
    <property type="match status" value="1"/>
</dbReference>
<dbReference type="EnsemblMetazoa" id="GPPI046077-RA">
    <property type="protein sequence ID" value="GPPI046077-PA"/>
    <property type="gene ID" value="GPPI046077"/>
</dbReference>
<evidence type="ECO:0000256" key="8">
    <source>
        <dbReference type="ARBA" id="ARBA00023132"/>
    </source>
</evidence>
<evidence type="ECO:0000256" key="5">
    <source>
        <dbReference type="ARBA" id="ARBA00022927"/>
    </source>
</evidence>
<dbReference type="PANTHER" id="PTHR23138:SF141">
    <property type="entry name" value="NUCLEAR PORE COMPLEX PROTEIN NUP50"/>
    <property type="match status" value="1"/>
</dbReference>
<keyword evidence="4" id="KW-0509">mRNA transport</keyword>
<keyword evidence="3" id="KW-0677">Repeat</keyword>
<evidence type="ECO:0000256" key="7">
    <source>
        <dbReference type="ARBA" id="ARBA00023010"/>
    </source>
</evidence>
<dbReference type="InterPro" id="IPR011993">
    <property type="entry name" value="PH-like_dom_sf"/>
</dbReference>
<evidence type="ECO:0000256" key="2">
    <source>
        <dbReference type="ARBA" id="ARBA00022448"/>
    </source>
</evidence>
<proteinExistence type="predicted"/>
<dbReference type="GO" id="GO:0006606">
    <property type="term" value="P:protein import into nucleus"/>
    <property type="evidence" value="ECO:0007669"/>
    <property type="project" value="TreeGrafter"/>
</dbReference>
<dbReference type="EMBL" id="JXJN01026414">
    <property type="status" value="NOT_ANNOTATED_CDS"/>
    <property type="molecule type" value="Genomic_DNA"/>
</dbReference>
<dbReference type="GO" id="GO:0051028">
    <property type="term" value="P:mRNA transport"/>
    <property type="evidence" value="ECO:0007669"/>
    <property type="project" value="UniProtKB-KW"/>
</dbReference>
<feature type="region of interest" description="Disordered" evidence="10">
    <location>
        <begin position="326"/>
        <end position="345"/>
    </location>
</feature>
<dbReference type="Pfam" id="PF00638">
    <property type="entry name" value="Ran_BP1"/>
    <property type="match status" value="1"/>
</dbReference>
<dbReference type="EMBL" id="JXJN01023725">
    <property type="status" value="NOT_ANNOTATED_CDS"/>
    <property type="molecule type" value="Genomic_DNA"/>
</dbReference>
<dbReference type="GO" id="GO:0005643">
    <property type="term" value="C:nuclear pore"/>
    <property type="evidence" value="ECO:0007669"/>
    <property type="project" value="UniProtKB-SubCell"/>
</dbReference>
<sequence length="463" mass="50506">MSSKRPAATELNHDNWDKEEEPEERGKFRPASQDELKNRVIKKAKRHVSITNPTEGADSTKGIFGSFAGLCKETGTSKTPPFAFISKLPVSANGPTSTLASSNFSSGTNISKHIQGPQSSHKGEFKAITPSFSFTSSAESNMEFSKLTDNLSEYYGKLKGLNQAVSAWIKVHVDKNPVCILTPIFKDYQKFLKDIEKDNAQIGSDPISDVQTGSGVTKATITPPNTFQLSGSNINATTVDSVTVMPPISLTNSKLTDSKVNGFGFGVKERSQEANAVKINATTTFNFVSEKTSETDSPVKSFGFAKPSVENAVNLKTFSFNNSKAPAAQSATASDEEEDEDDQPPKAEFKAVIEENAFYSKRCKVFVKKNGNYADKGIGTLYLKQVESTEKTHLLVRANNNLGIVLVNLILSCGLPVKRMGKNNVMLFCLPTPETDKPTSLLLRVKTVEEADELLEAIEKYKK</sequence>
<evidence type="ECO:0000256" key="4">
    <source>
        <dbReference type="ARBA" id="ARBA00022816"/>
    </source>
</evidence>
<dbReference type="Proteomes" id="UP000092460">
    <property type="component" value="Unassembled WGS sequence"/>
</dbReference>
<dbReference type="AlphaFoldDB" id="A0A1B0C629"/>
<keyword evidence="5" id="KW-0653">Protein transport</keyword>
<evidence type="ECO:0000256" key="10">
    <source>
        <dbReference type="SAM" id="MobiDB-lite"/>
    </source>
</evidence>
<dbReference type="VEuPathDB" id="VectorBase:GPPI050152"/>
<reference evidence="13" key="1">
    <citation type="submission" date="2015-01" db="EMBL/GenBank/DDBJ databases">
        <authorList>
            <person name="Aksoy S."/>
            <person name="Warren W."/>
            <person name="Wilson R.K."/>
        </authorList>
    </citation>
    <scope>NUCLEOTIDE SEQUENCE [LARGE SCALE GENOMIC DNA]</scope>
    <source>
        <strain evidence="13">IAEA</strain>
    </source>
</reference>
<keyword evidence="7" id="KW-0811">Translocation</keyword>
<dbReference type="EnsemblMetazoa" id="GPPI050152-RA">
    <property type="protein sequence ID" value="GPPI050152-PA"/>
    <property type="gene ID" value="GPPI050152"/>
</dbReference>
<dbReference type="PANTHER" id="PTHR23138">
    <property type="entry name" value="RAN BINDING PROTEIN"/>
    <property type="match status" value="1"/>
</dbReference>
<dbReference type="InterPro" id="IPR045255">
    <property type="entry name" value="RanBP1-like"/>
</dbReference>
<name>A0A1B0C629_9MUSC</name>
<keyword evidence="8" id="KW-0906">Nuclear pore complex</keyword>
<evidence type="ECO:0000313" key="13">
    <source>
        <dbReference type="Proteomes" id="UP000092460"/>
    </source>
</evidence>
<feature type="region of interest" description="Disordered" evidence="10">
    <location>
        <begin position="1"/>
        <end position="40"/>
    </location>
</feature>
<evidence type="ECO:0000256" key="1">
    <source>
        <dbReference type="ARBA" id="ARBA00004567"/>
    </source>
</evidence>
<accession>A0A1B0C629</accession>
<reference evidence="12" key="2">
    <citation type="submission" date="2020-05" db="UniProtKB">
        <authorList>
            <consortium name="EnsemblMetazoa"/>
        </authorList>
    </citation>
    <scope>IDENTIFICATION</scope>
    <source>
        <strain evidence="12">IAEA</strain>
    </source>
</reference>
<feature type="compositionally biased region" description="Basic and acidic residues" evidence="10">
    <location>
        <begin position="24"/>
        <end position="38"/>
    </location>
</feature>
<evidence type="ECO:0000313" key="12">
    <source>
        <dbReference type="EnsemblMetazoa" id="GPPI046077-PA"/>
    </source>
</evidence>
<dbReference type="VEuPathDB" id="VectorBase:GPPI046077"/>
<dbReference type="InterPro" id="IPR000156">
    <property type="entry name" value="Ran_bind_dom"/>
</dbReference>
<keyword evidence="9" id="KW-0539">Nucleus</keyword>
<evidence type="ECO:0000256" key="3">
    <source>
        <dbReference type="ARBA" id="ARBA00022737"/>
    </source>
</evidence>
<keyword evidence="6" id="KW-0007">Acetylation</keyword>
<evidence type="ECO:0000259" key="11">
    <source>
        <dbReference type="SMART" id="SM00160"/>
    </source>
</evidence>
<protein>
    <recommendedName>
        <fullName evidence="11">RanBD1 domain-containing protein</fullName>
    </recommendedName>
</protein>
<keyword evidence="2" id="KW-0813">Transport</keyword>
<organism evidence="12 13">
    <name type="scientific">Glossina palpalis gambiensis</name>
    <dbReference type="NCBI Taxonomy" id="67801"/>
    <lineage>
        <taxon>Eukaryota</taxon>
        <taxon>Metazoa</taxon>
        <taxon>Ecdysozoa</taxon>
        <taxon>Arthropoda</taxon>
        <taxon>Hexapoda</taxon>
        <taxon>Insecta</taxon>
        <taxon>Pterygota</taxon>
        <taxon>Neoptera</taxon>
        <taxon>Endopterygota</taxon>
        <taxon>Diptera</taxon>
        <taxon>Brachycera</taxon>
        <taxon>Muscomorpha</taxon>
        <taxon>Hippoboscoidea</taxon>
        <taxon>Glossinidae</taxon>
        <taxon>Glossina</taxon>
    </lineage>
</organism>
<dbReference type="CDD" id="cd13170">
    <property type="entry name" value="RanBD_NUP50"/>
    <property type="match status" value="1"/>
</dbReference>
<dbReference type="Pfam" id="PF08911">
    <property type="entry name" value="NUP50"/>
    <property type="match status" value="1"/>
</dbReference>
<dbReference type="Gene3D" id="2.30.29.30">
    <property type="entry name" value="Pleckstrin-homology domain (PH domain)/Phosphotyrosine-binding domain (PTB)"/>
    <property type="match status" value="1"/>
</dbReference>
<evidence type="ECO:0000256" key="6">
    <source>
        <dbReference type="ARBA" id="ARBA00022990"/>
    </source>
</evidence>
<dbReference type="InterPro" id="IPR015007">
    <property type="entry name" value="NUP2/50/61"/>
</dbReference>